<protein>
    <submittedName>
        <fullName evidence="1">Uncharacterized protein</fullName>
    </submittedName>
</protein>
<evidence type="ECO:0000313" key="2">
    <source>
        <dbReference type="Proteomes" id="UP000673383"/>
    </source>
</evidence>
<name>A0A8I1YBD0_BRAEL</name>
<sequence length="108" mass="12301">MSPNFAPLDLLKRLVTIADKLVADRSLQISDNTLRSLRAEVDAARHHANPDWDIVDYQATCLAECITALAHARTDRDAIKEERAKMYINTLAHFLHTDVLAHERRARQ</sequence>
<comment type="caution">
    <text evidence="1">The sequence shown here is derived from an EMBL/GenBank/DDBJ whole genome shotgun (WGS) entry which is preliminary data.</text>
</comment>
<evidence type="ECO:0000313" key="1">
    <source>
        <dbReference type="EMBL" id="MBP1296642.1"/>
    </source>
</evidence>
<reference evidence="1" key="1">
    <citation type="submission" date="2021-02" db="EMBL/GenBank/DDBJ databases">
        <title>Genomic Encyclopedia of Type Strains, Phase IV (KMG-V): Genome sequencing to study the core and pangenomes of soil and plant-associated prokaryotes.</title>
        <authorList>
            <person name="Whitman W."/>
        </authorList>
    </citation>
    <scope>NUCLEOTIDE SEQUENCE</scope>
    <source>
        <strain evidence="1">USDA 406</strain>
    </source>
</reference>
<dbReference type="RefSeq" id="WP_209944703.1">
    <property type="nucleotide sequence ID" value="NZ_JAFICZ010000001.1"/>
</dbReference>
<organism evidence="1 2">
    <name type="scientific">Bradyrhizobium elkanii</name>
    <dbReference type="NCBI Taxonomy" id="29448"/>
    <lineage>
        <taxon>Bacteria</taxon>
        <taxon>Pseudomonadati</taxon>
        <taxon>Pseudomonadota</taxon>
        <taxon>Alphaproteobacteria</taxon>
        <taxon>Hyphomicrobiales</taxon>
        <taxon>Nitrobacteraceae</taxon>
        <taxon>Bradyrhizobium</taxon>
    </lineage>
</organism>
<accession>A0A8I1YBD0</accession>
<dbReference type="EMBL" id="JAFICZ010000001">
    <property type="protein sequence ID" value="MBP1296642.1"/>
    <property type="molecule type" value="Genomic_DNA"/>
</dbReference>
<gene>
    <name evidence="1" type="ORF">JOH49_006395</name>
</gene>
<proteinExistence type="predicted"/>
<dbReference type="Proteomes" id="UP000673383">
    <property type="component" value="Unassembled WGS sequence"/>
</dbReference>
<dbReference type="AlphaFoldDB" id="A0A8I1YBD0"/>